<gene>
    <name evidence="1" type="ORF">DF017_12310</name>
</gene>
<evidence type="ECO:0000313" key="1">
    <source>
        <dbReference type="EMBL" id="RQY93810.1"/>
    </source>
</evidence>
<evidence type="ECO:0000313" key="2">
    <source>
        <dbReference type="Proteomes" id="UP000281098"/>
    </source>
</evidence>
<keyword evidence="2" id="KW-1185">Reference proteome</keyword>
<dbReference type="PROSITE" id="PS00018">
    <property type="entry name" value="EF_HAND_1"/>
    <property type="match status" value="1"/>
</dbReference>
<reference evidence="1 2" key="1">
    <citation type="submission" date="2018-08" db="EMBL/GenBank/DDBJ databases">
        <title>Comparative analysis of Burkholderia isolates from Puerto Rico.</title>
        <authorList>
            <person name="Hall C."/>
            <person name="Sahl J."/>
            <person name="Wagner D."/>
        </authorList>
    </citation>
    <scope>NUCLEOTIDE SEQUENCE [LARGE SCALE GENOMIC DNA]</scope>
    <source>
        <strain evidence="1 2">Bp8966</strain>
    </source>
</reference>
<proteinExistence type="predicted"/>
<dbReference type="InterPro" id="IPR018247">
    <property type="entry name" value="EF_Hand_1_Ca_BS"/>
</dbReference>
<comment type="caution">
    <text evidence="1">The sequence shown here is derived from an EMBL/GenBank/DDBJ whole genome shotgun (WGS) entry which is preliminary data.</text>
</comment>
<name>A0ABX9YQ81_9BURK</name>
<organism evidence="1 2">
    <name type="scientific">Burkholderia stagnalis</name>
    <dbReference type="NCBI Taxonomy" id="1503054"/>
    <lineage>
        <taxon>Bacteria</taxon>
        <taxon>Pseudomonadati</taxon>
        <taxon>Pseudomonadota</taxon>
        <taxon>Betaproteobacteria</taxon>
        <taxon>Burkholderiales</taxon>
        <taxon>Burkholderiaceae</taxon>
        <taxon>Burkholderia</taxon>
        <taxon>Burkholderia cepacia complex</taxon>
    </lineage>
</organism>
<dbReference type="Proteomes" id="UP000281098">
    <property type="component" value="Unassembled WGS sequence"/>
</dbReference>
<sequence length="80" mass="9057">MRDLNGSRTITPGELSIAVGNKMGPPERTLDDEIFAVFERACREGNFAVAEHLLRALEELAHQQNRRQQLDRAYGVLAHR</sequence>
<accession>A0ABX9YQ81</accession>
<protein>
    <submittedName>
        <fullName evidence="1">Uncharacterized protein</fullName>
    </submittedName>
</protein>
<dbReference type="EMBL" id="QTPM01000012">
    <property type="protein sequence ID" value="RQY93810.1"/>
    <property type="molecule type" value="Genomic_DNA"/>
</dbReference>